<feature type="region of interest" description="Disordered" evidence="1">
    <location>
        <begin position="246"/>
        <end position="265"/>
    </location>
</feature>
<evidence type="ECO:0000313" key="2">
    <source>
        <dbReference type="EMBL" id="AXJ02533.1"/>
    </source>
</evidence>
<protein>
    <submittedName>
        <fullName evidence="2">Uncharacterized protein</fullName>
    </submittedName>
</protein>
<gene>
    <name evidence="2" type="ORF">CYPRO_3300</name>
</gene>
<organism evidence="2 3">
    <name type="scientific">Cyclonatronum proteinivorum</name>
    <dbReference type="NCBI Taxonomy" id="1457365"/>
    <lineage>
        <taxon>Bacteria</taxon>
        <taxon>Pseudomonadati</taxon>
        <taxon>Balneolota</taxon>
        <taxon>Balneolia</taxon>
        <taxon>Balneolales</taxon>
        <taxon>Cyclonatronaceae</taxon>
        <taxon>Cyclonatronum</taxon>
    </lineage>
</organism>
<reference evidence="2 3" key="1">
    <citation type="submission" date="2018-03" db="EMBL/GenBank/DDBJ databases">
        <title>Phenotypic and genomic properties of Cyclonatronum proteinivorum gen. nov., sp. nov., a haloalkaliphilic bacteroidete from soda lakes possessing Na+-translocating rhodopsin.</title>
        <authorList>
            <person name="Toshchakov S.V."/>
            <person name="Korzhenkov A."/>
            <person name="Samarov N.I."/>
            <person name="Kublanov I.V."/>
            <person name="Muntyan M.S."/>
            <person name="Sorokin D.Y."/>
        </authorList>
    </citation>
    <scope>NUCLEOTIDE SEQUENCE [LARGE SCALE GENOMIC DNA]</scope>
    <source>
        <strain evidence="2 3">Omega</strain>
    </source>
</reference>
<dbReference type="EMBL" id="CP027806">
    <property type="protein sequence ID" value="AXJ02533.1"/>
    <property type="molecule type" value="Genomic_DNA"/>
</dbReference>
<accession>A0A345UPY1</accession>
<dbReference type="RefSeq" id="WP_114985607.1">
    <property type="nucleotide sequence ID" value="NZ_CP027806.1"/>
</dbReference>
<proteinExistence type="predicted"/>
<dbReference type="KEGG" id="cprv:CYPRO_3300"/>
<feature type="compositionally biased region" description="Polar residues" evidence="1">
    <location>
        <begin position="255"/>
        <end position="265"/>
    </location>
</feature>
<sequence>MILHFFARPLSAAALFVLTALLTFGCSGSKNVSSLSVQQPISIDGDFDDWPSSALRSTLIDDFDVAIANDDRYVYIGVNFRNNRTWQMARDHGFRMFFDNGNQLRRSFGIVFPTGIVESLGDYPGARQNYLENPGWQNMPDNQRLVQQAEQQLGERVQVIRRTERRDRIRPSLVSRERLEANGILTGASGSSRVMSIEVRIPIDDGSGDFFAITPDNNGRFYIDFEIEPMSYEEITGENPTFETVETADRRDPTGRSTRTRQQLSVSNPRLYAQLSYIFQERVRVTLSREE</sequence>
<keyword evidence="3" id="KW-1185">Reference proteome</keyword>
<name>A0A345UPY1_9BACT</name>
<dbReference type="AlphaFoldDB" id="A0A345UPY1"/>
<dbReference type="OrthoDB" id="1523672at2"/>
<dbReference type="Proteomes" id="UP000254808">
    <property type="component" value="Chromosome"/>
</dbReference>
<evidence type="ECO:0000313" key="3">
    <source>
        <dbReference type="Proteomes" id="UP000254808"/>
    </source>
</evidence>
<evidence type="ECO:0000256" key="1">
    <source>
        <dbReference type="SAM" id="MobiDB-lite"/>
    </source>
</evidence>